<dbReference type="PROSITE" id="PS50011">
    <property type="entry name" value="PROTEIN_KINASE_DOM"/>
    <property type="match status" value="1"/>
</dbReference>
<dbReference type="PROSITE" id="PS00108">
    <property type="entry name" value="PROTEIN_KINASE_ST"/>
    <property type="match status" value="1"/>
</dbReference>
<comment type="caution">
    <text evidence="10">The sequence shown here is derived from an EMBL/GenBank/DDBJ whole genome shotgun (WGS) entry which is preliminary data.</text>
</comment>
<feature type="domain" description="Protein kinase" evidence="8">
    <location>
        <begin position="9"/>
        <end position="266"/>
    </location>
</feature>
<dbReference type="InterPro" id="IPR011009">
    <property type="entry name" value="Kinase-like_dom_sf"/>
</dbReference>
<keyword evidence="5 6" id="KW-0067">ATP-binding</keyword>
<feature type="binding site" evidence="6">
    <location>
        <position position="40"/>
    </location>
    <ligand>
        <name>ATP</name>
        <dbReference type="ChEBI" id="CHEBI:30616"/>
    </ligand>
</feature>
<dbReference type="GO" id="GO:0004691">
    <property type="term" value="F:cAMP-dependent protein kinase activity"/>
    <property type="evidence" value="ECO:0007669"/>
    <property type="project" value="TreeGrafter"/>
</dbReference>
<keyword evidence="11" id="KW-1185">Reference proteome</keyword>
<evidence type="ECO:0000256" key="6">
    <source>
        <dbReference type="PROSITE-ProRule" id="PRU10141"/>
    </source>
</evidence>
<protein>
    <recommendedName>
        <fullName evidence="12">cAMP-dependent protein kinase catalytic subunit</fullName>
    </recommendedName>
</protein>
<dbReference type="GO" id="GO:0005952">
    <property type="term" value="C:cAMP-dependent protein kinase complex"/>
    <property type="evidence" value="ECO:0007669"/>
    <property type="project" value="TreeGrafter"/>
</dbReference>
<organism evidence="10 11">
    <name type="scientific">Blepharisma stoltei</name>
    <dbReference type="NCBI Taxonomy" id="1481888"/>
    <lineage>
        <taxon>Eukaryota</taxon>
        <taxon>Sar</taxon>
        <taxon>Alveolata</taxon>
        <taxon>Ciliophora</taxon>
        <taxon>Postciliodesmatophora</taxon>
        <taxon>Heterotrichea</taxon>
        <taxon>Heterotrichida</taxon>
        <taxon>Blepharismidae</taxon>
        <taxon>Blepharisma</taxon>
    </lineage>
</organism>
<evidence type="ECO:0000259" key="8">
    <source>
        <dbReference type="PROSITE" id="PS50011"/>
    </source>
</evidence>
<keyword evidence="4" id="KW-0418">Kinase</keyword>
<dbReference type="Pfam" id="PF00069">
    <property type="entry name" value="Pkinase"/>
    <property type="match status" value="1"/>
</dbReference>
<evidence type="ECO:0000256" key="2">
    <source>
        <dbReference type="ARBA" id="ARBA00022679"/>
    </source>
</evidence>
<accession>A0AAU9K0F8</accession>
<dbReference type="InterPro" id="IPR017441">
    <property type="entry name" value="Protein_kinase_ATP_BS"/>
</dbReference>
<evidence type="ECO:0000256" key="3">
    <source>
        <dbReference type="ARBA" id="ARBA00022741"/>
    </source>
</evidence>
<dbReference type="FunFam" id="3.30.200.20:FF:000042">
    <property type="entry name" value="Aurora kinase A"/>
    <property type="match status" value="1"/>
</dbReference>
<dbReference type="SUPFAM" id="SSF56112">
    <property type="entry name" value="Protein kinase-like (PK-like)"/>
    <property type="match status" value="1"/>
</dbReference>
<evidence type="ECO:0000256" key="7">
    <source>
        <dbReference type="RuleBase" id="RU000304"/>
    </source>
</evidence>
<evidence type="ECO:0000259" key="9">
    <source>
        <dbReference type="PROSITE" id="PS51285"/>
    </source>
</evidence>
<gene>
    <name evidence="10" type="ORF">BSTOLATCC_MIC53287</name>
</gene>
<dbReference type="PANTHER" id="PTHR24353:SF37">
    <property type="entry name" value="CAMP-DEPENDENT PROTEIN KINASE CATALYTIC SUBUNIT PRKX"/>
    <property type="match status" value="1"/>
</dbReference>
<dbReference type="CDD" id="cd05580">
    <property type="entry name" value="STKc_PKA_like"/>
    <property type="match status" value="1"/>
</dbReference>
<reference evidence="10" key="1">
    <citation type="submission" date="2021-09" db="EMBL/GenBank/DDBJ databases">
        <authorList>
            <consortium name="AG Swart"/>
            <person name="Singh M."/>
            <person name="Singh A."/>
            <person name="Seah K."/>
            <person name="Emmerich C."/>
        </authorList>
    </citation>
    <scope>NUCLEOTIDE SEQUENCE</scope>
    <source>
        <strain evidence="10">ATCC30299</strain>
    </source>
</reference>
<keyword evidence="2" id="KW-0808">Transferase</keyword>
<dbReference type="InterPro" id="IPR000961">
    <property type="entry name" value="AGC-kinase_C"/>
</dbReference>
<sequence>MQSHHIRDYQILKTIGTGTFARVAIAKPKSQKPGTFYAIKMINKEILAKLKQVEHAKCEKRVLMSLDNPFILKVYSSFQDNACLYLVMEYVAGGELFTRLRLWHHFPNDVALFYATEILLAIEYIHSNNIIYRDLKPENLLIDHTGHIKIADFGFCKHIAQGERTFTLCGTPEYLAPEIIKSIGHAKPVDWWAFGILIYEMLVGHPPFFDNNPYKIYKKIVKGEYEFPPEISKPAAKLISRLLILEQENRLGAVRGSEEIKAAKWFRGVDWGMVFRREIRAPWAPNLSGPGDTSSFANYPDDDTFFHPASASVNELFRDF</sequence>
<name>A0AAU9K0F8_9CILI</name>
<feature type="domain" description="AGC-kinase C-terminal" evidence="9">
    <location>
        <begin position="267"/>
        <end position="320"/>
    </location>
</feature>
<evidence type="ECO:0008006" key="12">
    <source>
        <dbReference type="Google" id="ProtNLM"/>
    </source>
</evidence>
<comment type="similarity">
    <text evidence="7">Belongs to the protein kinase superfamily.</text>
</comment>
<dbReference type="PROSITE" id="PS00107">
    <property type="entry name" value="PROTEIN_KINASE_ATP"/>
    <property type="match status" value="1"/>
</dbReference>
<dbReference type="FunFam" id="1.10.510.10:FF:000005">
    <property type="entry name" value="cAMP-dependent protein kinase catalytic subunit alpha"/>
    <property type="match status" value="1"/>
</dbReference>
<evidence type="ECO:0000256" key="1">
    <source>
        <dbReference type="ARBA" id="ARBA00022527"/>
    </source>
</evidence>
<dbReference type="SMART" id="SM00133">
    <property type="entry name" value="S_TK_X"/>
    <property type="match status" value="1"/>
</dbReference>
<dbReference type="GO" id="GO:0005524">
    <property type="term" value="F:ATP binding"/>
    <property type="evidence" value="ECO:0007669"/>
    <property type="project" value="UniProtKB-UniRule"/>
</dbReference>
<evidence type="ECO:0000313" key="10">
    <source>
        <dbReference type="EMBL" id="CAG9331211.1"/>
    </source>
</evidence>
<keyword evidence="3 6" id="KW-0547">Nucleotide-binding</keyword>
<proteinExistence type="inferred from homology"/>
<evidence type="ECO:0000256" key="5">
    <source>
        <dbReference type="ARBA" id="ARBA00022840"/>
    </source>
</evidence>
<dbReference type="Proteomes" id="UP001162131">
    <property type="component" value="Unassembled WGS sequence"/>
</dbReference>
<evidence type="ECO:0000256" key="4">
    <source>
        <dbReference type="ARBA" id="ARBA00022777"/>
    </source>
</evidence>
<dbReference type="Gene3D" id="3.30.200.20">
    <property type="entry name" value="Phosphorylase Kinase, domain 1"/>
    <property type="match status" value="1"/>
</dbReference>
<dbReference type="EMBL" id="CAJZBQ010000053">
    <property type="protein sequence ID" value="CAG9331211.1"/>
    <property type="molecule type" value="Genomic_DNA"/>
</dbReference>
<evidence type="ECO:0000313" key="11">
    <source>
        <dbReference type="Proteomes" id="UP001162131"/>
    </source>
</evidence>
<dbReference type="PANTHER" id="PTHR24353">
    <property type="entry name" value="CYCLIC NUCLEOTIDE-DEPENDENT PROTEIN KINASE"/>
    <property type="match status" value="1"/>
</dbReference>
<keyword evidence="1 7" id="KW-0723">Serine/threonine-protein kinase</keyword>
<dbReference type="PROSITE" id="PS51285">
    <property type="entry name" value="AGC_KINASE_CTER"/>
    <property type="match status" value="1"/>
</dbReference>
<dbReference type="InterPro" id="IPR000719">
    <property type="entry name" value="Prot_kinase_dom"/>
</dbReference>
<dbReference type="SMART" id="SM00220">
    <property type="entry name" value="S_TKc"/>
    <property type="match status" value="1"/>
</dbReference>
<dbReference type="InterPro" id="IPR008271">
    <property type="entry name" value="Ser/Thr_kinase_AS"/>
</dbReference>
<dbReference type="GO" id="GO:0009653">
    <property type="term" value="P:anatomical structure morphogenesis"/>
    <property type="evidence" value="ECO:0007669"/>
    <property type="project" value="UniProtKB-ARBA"/>
</dbReference>
<dbReference type="Gene3D" id="1.10.510.10">
    <property type="entry name" value="Transferase(Phosphotransferase) domain 1"/>
    <property type="match status" value="1"/>
</dbReference>
<dbReference type="AlphaFoldDB" id="A0AAU9K0F8"/>